<keyword evidence="4" id="KW-1185">Reference proteome</keyword>
<reference evidence="2" key="1">
    <citation type="submission" date="2022-10" db="EMBL/GenBank/DDBJ databases">
        <authorList>
            <person name="Chen Y."/>
            <person name="Dougan E. K."/>
            <person name="Chan C."/>
            <person name="Rhodes N."/>
            <person name="Thang M."/>
        </authorList>
    </citation>
    <scope>NUCLEOTIDE SEQUENCE</scope>
</reference>
<dbReference type="EMBL" id="CAMXCT010000237">
    <property type="protein sequence ID" value="CAI3976019.1"/>
    <property type="molecule type" value="Genomic_DNA"/>
</dbReference>
<accession>A0A9P1BMF6</accession>
<reference evidence="3" key="2">
    <citation type="submission" date="2024-04" db="EMBL/GenBank/DDBJ databases">
        <authorList>
            <person name="Chen Y."/>
            <person name="Shah S."/>
            <person name="Dougan E. K."/>
            <person name="Thang M."/>
            <person name="Chan C."/>
        </authorList>
    </citation>
    <scope>NUCLEOTIDE SEQUENCE [LARGE SCALE GENOMIC DNA]</scope>
</reference>
<keyword evidence="1" id="KW-1133">Transmembrane helix</keyword>
<gene>
    <name evidence="2" type="ORF">C1SCF055_LOCUS4278</name>
</gene>
<keyword evidence="1" id="KW-0472">Membrane</keyword>
<dbReference type="EMBL" id="CAMXCT030000237">
    <property type="protein sequence ID" value="CAL4763331.1"/>
    <property type="molecule type" value="Genomic_DNA"/>
</dbReference>
<keyword evidence="1" id="KW-0812">Transmembrane</keyword>
<dbReference type="EMBL" id="CAMXCT020000237">
    <property type="protein sequence ID" value="CAL1129394.1"/>
    <property type="molecule type" value="Genomic_DNA"/>
</dbReference>
<name>A0A9P1BMF6_9DINO</name>
<sequence length="196" mass="20152">MSGSAAPHFTGARYLLQEDSGCDARWSMAEDDGACGKLPVNHRQRGCLLATVARPDGSNGHRLELMSVSGVDAVLVLLCALGLLTFVGMFEVIDGAEFQAEKAGPAKADPSPAVNSSLSAATGTSSLGAAQFASDCYSSMSAPQFATDCYSSLHPPRLATECYSSMSAPQFATDCNCLGPAPEGGSKEDHPVAGAK</sequence>
<dbReference type="AlphaFoldDB" id="A0A9P1BMF6"/>
<proteinExistence type="predicted"/>
<feature type="transmembrane region" description="Helical" evidence="1">
    <location>
        <begin position="73"/>
        <end position="93"/>
    </location>
</feature>
<protein>
    <submittedName>
        <fullName evidence="2">Uncharacterized protein</fullName>
    </submittedName>
</protein>
<evidence type="ECO:0000313" key="4">
    <source>
        <dbReference type="Proteomes" id="UP001152797"/>
    </source>
</evidence>
<evidence type="ECO:0000313" key="2">
    <source>
        <dbReference type="EMBL" id="CAI3976019.1"/>
    </source>
</evidence>
<evidence type="ECO:0000256" key="1">
    <source>
        <dbReference type="SAM" id="Phobius"/>
    </source>
</evidence>
<organism evidence="2">
    <name type="scientific">Cladocopium goreaui</name>
    <dbReference type="NCBI Taxonomy" id="2562237"/>
    <lineage>
        <taxon>Eukaryota</taxon>
        <taxon>Sar</taxon>
        <taxon>Alveolata</taxon>
        <taxon>Dinophyceae</taxon>
        <taxon>Suessiales</taxon>
        <taxon>Symbiodiniaceae</taxon>
        <taxon>Cladocopium</taxon>
    </lineage>
</organism>
<comment type="caution">
    <text evidence="2">The sequence shown here is derived from an EMBL/GenBank/DDBJ whole genome shotgun (WGS) entry which is preliminary data.</text>
</comment>
<dbReference type="Proteomes" id="UP001152797">
    <property type="component" value="Unassembled WGS sequence"/>
</dbReference>
<evidence type="ECO:0000313" key="3">
    <source>
        <dbReference type="EMBL" id="CAL1129394.1"/>
    </source>
</evidence>